<dbReference type="EMBL" id="JAGRRH010000006">
    <property type="protein sequence ID" value="KAG7367963.1"/>
    <property type="molecule type" value="Genomic_DNA"/>
</dbReference>
<protein>
    <submittedName>
        <fullName evidence="2">Uncharacterized protein</fullName>
    </submittedName>
</protein>
<name>A0A9K3Q1W9_9STRA</name>
<feature type="region of interest" description="Disordered" evidence="1">
    <location>
        <begin position="91"/>
        <end position="127"/>
    </location>
</feature>
<dbReference type="Proteomes" id="UP000693970">
    <property type="component" value="Unassembled WGS sequence"/>
</dbReference>
<feature type="compositionally biased region" description="Basic and acidic residues" evidence="1">
    <location>
        <begin position="159"/>
        <end position="173"/>
    </location>
</feature>
<feature type="compositionally biased region" description="Gly residues" evidence="1">
    <location>
        <begin position="28"/>
        <end position="37"/>
    </location>
</feature>
<reference evidence="2" key="1">
    <citation type="journal article" date="2021" name="Sci. Rep.">
        <title>Diploid genomic architecture of Nitzschia inconspicua, an elite biomass production diatom.</title>
        <authorList>
            <person name="Oliver A."/>
            <person name="Podell S."/>
            <person name="Pinowska A."/>
            <person name="Traller J.C."/>
            <person name="Smith S.R."/>
            <person name="McClure R."/>
            <person name="Beliaev A."/>
            <person name="Bohutskyi P."/>
            <person name="Hill E.A."/>
            <person name="Rabines A."/>
            <person name="Zheng H."/>
            <person name="Allen L.Z."/>
            <person name="Kuo A."/>
            <person name="Grigoriev I.V."/>
            <person name="Allen A.E."/>
            <person name="Hazlebeck D."/>
            <person name="Allen E.E."/>
        </authorList>
    </citation>
    <scope>NUCLEOTIDE SEQUENCE</scope>
    <source>
        <strain evidence="2">Hildebrandi</strain>
    </source>
</reference>
<accession>A0A9K3Q1W9</accession>
<feature type="compositionally biased region" description="Polar residues" evidence="1">
    <location>
        <begin position="249"/>
        <end position="261"/>
    </location>
</feature>
<feature type="region of interest" description="Disordered" evidence="1">
    <location>
        <begin position="27"/>
        <end position="77"/>
    </location>
</feature>
<feature type="compositionally biased region" description="Polar residues" evidence="1">
    <location>
        <begin position="426"/>
        <end position="445"/>
    </location>
</feature>
<feature type="compositionally biased region" description="Basic and acidic residues" evidence="1">
    <location>
        <begin position="405"/>
        <end position="421"/>
    </location>
</feature>
<feature type="region of interest" description="Disordered" evidence="1">
    <location>
        <begin position="319"/>
        <end position="353"/>
    </location>
</feature>
<feature type="region of interest" description="Disordered" evidence="1">
    <location>
        <begin position="140"/>
        <end position="211"/>
    </location>
</feature>
<feature type="region of interest" description="Disordered" evidence="1">
    <location>
        <begin position="365"/>
        <end position="445"/>
    </location>
</feature>
<sequence length="445" mass="48396">MTSQFQNIFENVCRCFGHTPSSVVVAGGTNGNVGDGSGNTTSYSTNSVQQQQQQQQQQQIEHVNSTTSAGARRRTNRLELKDKQWDELFEKNQQGSQQQRQQQRQSSTTNTNNRGPPPRPEGYTSSSCAVDNETAEALAKVKLAANPPRYRTKRKRSAQAREEIFRTKDDRNPVRGSAGGRNGGGGGGGGTTSSSRGGGGGGNNNAKSSSYYTPQTDFSRLLNPSLALCFATPVRGTEEEPDETDMKSVDNNSDTATLNTNGEDTITSTLYFDSKYAHIPETRPPMPLFNQFKIGQAKDEIRTIMATDSHSSLRMIKLMQQQQQQQMTRDEIMETRPEAGDSSSSEEDNNDDDDDYAAAAAVVVDGSSGRRSHRTTNNNNKSNNSQRKGGSKGGSRNGGSKNNKKKDGIVHHDEEMHDAVPDVKAVSSSTDSSRLSNAATKQHTV</sequence>
<proteinExistence type="predicted"/>
<gene>
    <name evidence="2" type="ORF">IV203_030706</name>
</gene>
<feature type="compositionally biased region" description="Acidic residues" evidence="1">
    <location>
        <begin position="344"/>
        <end position="353"/>
    </location>
</feature>
<feature type="compositionally biased region" description="Basic and acidic residues" evidence="1">
    <location>
        <begin position="328"/>
        <end position="339"/>
    </location>
</feature>
<dbReference type="OrthoDB" id="48473at2759"/>
<evidence type="ECO:0000256" key="1">
    <source>
        <dbReference type="SAM" id="MobiDB-lite"/>
    </source>
</evidence>
<reference evidence="2" key="2">
    <citation type="submission" date="2021-04" db="EMBL/GenBank/DDBJ databases">
        <authorList>
            <person name="Podell S."/>
        </authorList>
    </citation>
    <scope>NUCLEOTIDE SEQUENCE</scope>
    <source>
        <strain evidence="2">Hildebrandi</strain>
    </source>
</reference>
<feature type="compositionally biased region" description="Low complexity" evidence="1">
    <location>
        <begin position="38"/>
        <end position="59"/>
    </location>
</feature>
<feature type="compositionally biased region" description="Low complexity" evidence="1">
    <location>
        <begin position="365"/>
        <end position="388"/>
    </location>
</feature>
<keyword evidence="3" id="KW-1185">Reference proteome</keyword>
<comment type="caution">
    <text evidence="2">The sequence shown here is derived from an EMBL/GenBank/DDBJ whole genome shotgun (WGS) entry which is preliminary data.</text>
</comment>
<feature type="compositionally biased region" description="Low complexity" evidence="1">
    <location>
        <begin position="93"/>
        <end position="114"/>
    </location>
</feature>
<feature type="compositionally biased region" description="Gly residues" evidence="1">
    <location>
        <begin position="177"/>
        <end position="203"/>
    </location>
</feature>
<feature type="region of interest" description="Disordered" evidence="1">
    <location>
        <begin position="235"/>
        <end position="261"/>
    </location>
</feature>
<dbReference type="AlphaFoldDB" id="A0A9K3Q1W9"/>
<organism evidence="2 3">
    <name type="scientific">Nitzschia inconspicua</name>
    <dbReference type="NCBI Taxonomy" id="303405"/>
    <lineage>
        <taxon>Eukaryota</taxon>
        <taxon>Sar</taxon>
        <taxon>Stramenopiles</taxon>
        <taxon>Ochrophyta</taxon>
        <taxon>Bacillariophyta</taxon>
        <taxon>Bacillariophyceae</taxon>
        <taxon>Bacillariophycidae</taxon>
        <taxon>Bacillariales</taxon>
        <taxon>Bacillariaceae</taxon>
        <taxon>Nitzschia</taxon>
    </lineage>
</organism>
<feature type="compositionally biased region" description="Polar residues" evidence="1">
    <location>
        <begin position="60"/>
        <end position="69"/>
    </location>
</feature>
<evidence type="ECO:0000313" key="2">
    <source>
        <dbReference type="EMBL" id="KAG7367963.1"/>
    </source>
</evidence>
<evidence type="ECO:0000313" key="3">
    <source>
        <dbReference type="Proteomes" id="UP000693970"/>
    </source>
</evidence>